<comment type="function">
    <text evidence="12">Catalyzes the ferrous insertion into protoporphyrin IX.</text>
</comment>
<dbReference type="GO" id="GO:0006783">
    <property type="term" value="P:heme biosynthetic process"/>
    <property type="evidence" value="ECO:0007669"/>
    <property type="project" value="UniProtKB-UniRule"/>
</dbReference>
<dbReference type="OrthoDB" id="1323at2759"/>
<keyword evidence="10 12" id="KW-0456">Lyase</keyword>
<keyword evidence="11 12" id="KW-0627">Porphyrin biosynthesis</keyword>
<accession>A0A9W4TWU4</accession>
<dbReference type="CDD" id="cd03411">
    <property type="entry name" value="Ferrochelatase_N"/>
    <property type="match status" value="1"/>
</dbReference>
<evidence type="ECO:0000256" key="4">
    <source>
        <dbReference type="ARBA" id="ARBA00022792"/>
    </source>
</evidence>
<dbReference type="SUPFAM" id="SSF53800">
    <property type="entry name" value="Chelatase"/>
    <property type="match status" value="1"/>
</dbReference>
<dbReference type="PANTHER" id="PTHR11108:SF1">
    <property type="entry name" value="FERROCHELATASE, MITOCHONDRIAL"/>
    <property type="match status" value="1"/>
</dbReference>
<comment type="subcellular location">
    <subcellularLocation>
        <location evidence="1">Mitochondrion inner membrane</location>
        <topology evidence="1">Peripheral membrane protein</topology>
        <orientation evidence="1">Matrix side</orientation>
    </subcellularLocation>
</comment>
<dbReference type="GO" id="GO:0005743">
    <property type="term" value="C:mitochondrial inner membrane"/>
    <property type="evidence" value="ECO:0007669"/>
    <property type="project" value="UniProtKB-SubCell"/>
</dbReference>
<dbReference type="AlphaFoldDB" id="A0A9W4TWU4"/>
<evidence type="ECO:0000256" key="9">
    <source>
        <dbReference type="ARBA" id="ARBA00023136"/>
    </source>
</evidence>
<dbReference type="InterPro" id="IPR001015">
    <property type="entry name" value="Ferrochelatase"/>
</dbReference>
<evidence type="ECO:0000256" key="11">
    <source>
        <dbReference type="ARBA" id="ARBA00023244"/>
    </source>
</evidence>
<dbReference type="EMBL" id="CANTUO010000002">
    <property type="protein sequence ID" value="CAI5758011.1"/>
    <property type="molecule type" value="Genomic_DNA"/>
</dbReference>
<dbReference type="InterPro" id="IPR033644">
    <property type="entry name" value="Ferrochelatase_C"/>
</dbReference>
<name>A0A9W4TWU4_9ASCO</name>
<gene>
    <name evidence="13" type="ORF">CANVERA_P2523</name>
</gene>
<keyword evidence="8 12" id="KW-0350">Heme biosynthesis</keyword>
<dbReference type="Gene3D" id="3.40.50.1400">
    <property type="match status" value="2"/>
</dbReference>
<keyword evidence="7" id="KW-0496">Mitochondrion</keyword>
<comment type="catalytic activity">
    <reaction evidence="12">
        <text>heme b + 2 H(+) = protoporphyrin IX + Fe(2+)</text>
        <dbReference type="Rhea" id="RHEA:22584"/>
        <dbReference type="ChEBI" id="CHEBI:15378"/>
        <dbReference type="ChEBI" id="CHEBI:29033"/>
        <dbReference type="ChEBI" id="CHEBI:57306"/>
        <dbReference type="ChEBI" id="CHEBI:60344"/>
        <dbReference type="EC" id="4.98.1.1"/>
    </reaction>
</comment>
<evidence type="ECO:0000256" key="2">
    <source>
        <dbReference type="ARBA" id="ARBA00004943"/>
    </source>
</evidence>
<sequence>MFLRGVPKSQLRCFIRYNSTTGTKSPTGIVFMNMGGPSKTEETYDFLFRLFSDGDLIPFGKYLQKPLAKFIAYRRTPTIEKHYEEIGGGSPIRKWSEYQCSKVCEILDKLNPETAPHKPYVAFRYAKPLTEDTLLQMKSDGIKRAVAFSQYPQFSYSTTGSSINELYRQTLKLDPERSITWSMIDRWPQQDGLIQSFSDNIKEKLAEFPPEIRDEVIILFSAHSLPMEIVNLGDSYPAEVAATVYKIMEFFNFSNPYRLVWQSQVGPKPWLGAQTAKVIDRLEKRDDVKGLVLVPVAFTSDHIETLHELDIEIMEDAKNPEKIKRAESLNGNEIFIQGLANLVADHLKDGKKYSKQLELDCILGGERAQNTFEHPKQLFGEH</sequence>
<proteinExistence type="inferred from homology"/>
<evidence type="ECO:0000256" key="10">
    <source>
        <dbReference type="ARBA" id="ARBA00023239"/>
    </source>
</evidence>
<dbReference type="GO" id="GO:0004325">
    <property type="term" value="F:ferrochelatase activity"/>
    <property type="evidence" value="ECO:0007669"/>
    <property type="project" value="UniProtKB-UniRule"/>
</dbReference>
<keyword evidence="6 12" id="KW-0408">Iron</keyword>
<protein>
    <recommendedName>
        <fullName evidence="12">Ferrochelatase</fullName>
        <ecNumber evidence="12">4.98.1.1</ecNumber>
    </recommendedName>
</protein>
<reference evidence="13" key="1">
    <citation type="submission" date="2022-12" db="EMBL/GenBank/DDBJ databases">
        <authorList>
            <person name="Brejova B."/>
        </authorList>
    </citation>
    <scope>NUCLEOTIDE SEQUENCE</scope>
</reference>
<organism evidence="13 14">
    <name type="scientific">Candida verbasci</name>
    <dbReference type="NCBI Taxonomy" id="1227364"/>
    <lineage>
        <taxon>Eukaryota</taxon>
        <taxon>Fungi</taxon>
        <taxon>Dikarya</taxon>
        <taxon>Ascomycota</taxon>
        <taxon>Saccharomycotina</taxon>
        <taxon>Pichiomycetes</taxon>
        <taxon>Debaryomycetaceae</taxon>
        <taxon>Candida/Lodderomyces clade</taxon>
        <taxon>Candida</taxon>
    </lineage>
</organism>
<evidence type="ECO:0000256" key="7">
    <source>
        <dbReference type="ARBA" id="ARBA00023128"/>
    </source>
</evidence>
<evidence type="ECO:0000256" key="3">
    <source>
        <dbReference type="ARBA" id="ARBA00007718"/>
    </source>
</evidence>
<evidence type="ECO:0000256" key="12">
    <source>
        <dbReference type="RuleBase" id="RU000607"/>
    </source>
</evidence>
<dbReference type="EC" id="4.98.1.1" evidence="12"/>
<comment type="caution">
    <text evidence="13">The sequence shown here is derived from an EMBL/GenBank/DDBJ whole genome shotgun (WGS) entry which is preliminary data.</text>
</comment>
<keyword evidence="5" id="KW-0809">Transit peptide</keyword>
<dbReference type="CDD" id="cd00419">
    <property type="entry name" value="Ferrochelatase_C"/>
    <property type="match status" value="1"/>
</dbReference>
<evidence type="ECO:0000256" key="1">
    <source>
        <dbReference type="ARBA" id="ARBA00004443"/>
    </source>
</evidence>
<comment type="similarity">
    <text evidence="3 12">Belongs to the ferrochelatase family.</text>
</comment>
<dbReference type="Pfam" id="PF00762">
    <property type="entry name" value="Ferrochelatase"/>
    <property type="match status" value="1"/>
</dbReference>
<dbReference type="HAMAP" id="MF_00323">
    <property type="entry name" value="Ferrochelatase"/>
    <property type="match status" value="1"/>
</dbReference>
<evidence type="ECO:0000256" key="5">
    <source>
        <dbReference type="ARBA" id="ARBA00022946"/>
    </source>
</evidence>
<keyword evidence="9" id="KW-0472">Membrane</keyword>
<evidence type="ECO:0000313" key="13">
    <source>
        <dbReference type="EMBL" id="CAI5758011.1"/>
    </source>
</evidence>
<dbReference type="InterPro" id="IPR033659">
    <property type="entry name" value="Ferrochelatase_N"/>
</dbReference>
<evidence type="ECO:0000256" key="8">
    <source>
        <dbReference type="ARBA" id="ARBA00023133"/>
    </source>
</evidence>
<comment type="pathway">
    <text evidence="2 12">Porphyrin-containing compound metabolism; protoheme biosynthesis; protoheme from protoporphyrin-IX: step 1/1.</text>
</comment>
<dbReference type="Proteomes" id="UP001152885">
    <property type="component" value="Unassembled WGS sequence"/>
</dbReference>
<keyword evidence="14" id="KW-1185">Reference proteome</keyword>
<evidence type="ECO:0000313" key="14">
    <source>
        <dbReference type="Proteomes" id="UP001152885"/>
    </source>
</evidence>
<dbReference type="PANTHER" id="PTHR11108">
    <property type="entry name" value="FERROCHELATASE"/>
    <property type="match status" value="1"/>
</dbReference>
<dbReference type="InterPro" id="IPR019772">
    <property type="entry name" value="Ferrochelatase_AS"/>
</dbReference>
<evidence type="ECO:0000256" key="6">
    <source>
        <dbReference type="ARBA" id="ARBA00023004"/>
    </source>
</evidence>
<keyword evidence="4 12" id="KW-0999">Mitochondrion inner membrane</keyword>
<dbReference type="FunFam" id="3.40.50.1400:FF:000003">
    <property type="entry name" value="Ferrochelatase"/>
    <property type="match status" value="1"/>
</dbReference>
<dbReference type="NCBIfam" id="TIGR00109">
    <property type="entry name" value="hemH"/>
    <property type="match status" value="1"/>
</dbReference>
<dbReference type="PROSITE" id="PS00534">
    <property type="entry name" value="FERROCHELATASE"/>
    <property type="match status" value="1"/>
</dbReference>